<dbReference type="AlphaFoldDB" id="A0A3M0GE57"/>
<accession>A0A3M0GE57</accession>
<dbReference type="EMBL" id="REFV01000002">
    <property type="protein sequence ID" value="RMB63451.1"/>
    <property type="molecule type" value="Genomic_DNA"/>
</dbReference>
<keyword evidence="2" id="KW-1185">Reference proteome</keyword>
<dbReference type="Proteomes" id="UP000281985">
    <property type="component" value="Unassembled WGS sequence"/>
</dbReference>
<gene>
    <name evidence="1" type="ORF">EAX61_03415</name>
</gene>
<organism evidence="1 2">
    <name type="scientific">Dokdonia sinensis</name>
    <dbReference type="NCBI Taxonomy" id="2479847"/>
    <lineage>
        <taxon>Bacteria</taxon>
        <taxon>Pseudomonadati</taxon>
        <taxon>Bacteroidota</taxon>
        <taxon>Flavobacteriia</taxon>
        <taxon>Flavobacteriales</taxon>
        <taxon>Flavobacteriaceae</taxon>
        <taxon>Dokdonia</taxon>
    </lineage>
</organism>
<reference evidence="1 2" key="1">
    <citation type="submission" date="2018-10" db="EMBL/GenBank/DDBJ databases">
        <title>Dokdonia luteus sp. nov., isolated from sea water.</title>
        <authorList>
            <person name="Zhou L.Y."/>
            <person name="Du Z.J."/>
        </authorList>
    </citation>
    <scope>NUCLEOTIDE SEQUENCE [LARGE SCALE GENOMIC DNA]</scope>
    <source>
        <strain evidence="1 2">SH27</strain>
    </source>
</reference>
<evidence type="ECO:0000313" key="2">
    <source>
        <dbReference type="Proteomes" id="UP000281985"/>
    </source>
</evidence>
<proteinExistence type="predicted"/>
<protein>
    <submittedName>
        <fullName evidence="1">Uncharacterized protein</fullName>
    </submittedName>
</protein>
<sequence length="107" mass="12018">MTVDFEVKFILLEYYPTEIYCFTEGGTPYGVLIGKPLKSHLPERVTFLARCEDGDFKKGDILTAQAIEQSKSLPPLKTFTANINGNTRVNQLLGAQHPALWCKIVEK</sequence>
<comment type="caution">
    <text evidence="1">The sequence shown here is derived from an EMBL/GenBank/DDBJ whole genome shotgun (WGS) entry which is preliminary data.</text>
</comment>
<evidence type="ECO:0000313" key="1">
    <source>
        <dbReference type="EMBL" id="RMB63451.1"/>
    </source>
</evidence>
<name>A0A3M0GE57_9FLAO</name>